<keyword evidence="3" id="KW-0813">Transport</keyword>
<keyword evidence="8" id="KW-0406">Ion transport</keyword>
<dbReference type="InterPro" id="IPR045861">
    <property type="entry name" value="CorA_cytoplasmic_dom"/>
</dbReference>
<keyword evidence="6" id="KW-0460">Magnesium</keyword>
<evidence type="ECO:0000256" key="4">
    <source>
        <dbReference type="ARBA" id="ARBA00022475"/>
    </source>
</evidence>
<dbReference type="PANTHER" id="PTHR46494">
    <property type="entry name" value="CORA FAMILY METAL ION TRANSPORTER (EUROFUNG)"/>
    <property type="match status" value="1"/>
</dbReference>
<comment type="similarity">
    <text evidence="2">Belongs to the CorA metal ion transporter (MIT) (TC 1.A.35) family.</text>
</comment>
<comment type="subcellular location">
    <subcellularLocation>
        <location evidence="1">Cell membrane</location>
        <topology evidence="1">Multi-pass membrane protein</topology>
    </subcellularLocation>
</comment>
<evidence type="ECO:0000256" key="10">
    <source>
        <dbReference type="ARBA" id="ARBA00034269"/>
    </source>
</evidence>
<gene>
    <name evidence="13" type="ORF">SAC06_08145</name>
</gene>
<feature type="transmembrane region" description="Helical" evidence="12">
    <location>
        <begin position="274"/>
        <end position="294"/>
    </location>
</feature>
<dbReference type="InterPro" id="IPR002523">
    <property type="entry name" value="MgTranspt_CorA/ZnTranspt_ZntB"/>
</dbReference>
<dbReference type="InterPro" id="IPR045863">
    <property type="entry name" value="CorA_TM1_TM2"/>
</dbReference>
<dbReference type="AlphaFoldDB" id="A0AAU7V5P0"/>
<evidence type="ECO:0000256" key="8">
    <source>
        <dbReference type="ARBA" id="ARBA00023065"/>
    </source>
</evidence>
<evidence type="ECO:0000256" key="2">
    <source>
        <dbReference type="ARBA" id="ARBA00009765"/>
    </source>
</evidence>
<dbReference type="SUPFAM" id="SSF143865">
    <property type="entry name" value="CorA soluble domain-like"/>
    <property type="match status" value="1"/>
</dbReference>
<dbReference type="GO" id="GO:0015095">
    <property type="term" value="F:magnesium ion transmembrane transporter activity"/>
    <property type="evidence" value="ECO:0007669"/>
    <property type="project" value="TreeGrafter"/>
</dbReference>
<dbReference type="KEGG" id="sapp:SAC06_08145"/>
<evidence type="ECO:0000256" key="7">
    <source>
        <dbReference type="ARBA" id="ARBA00022989"/>
    </source>
</evidence>
<keyword evidence="5 12" id="KW-0812">Transmembrane</keyword>
<dbReference type="EMBL" id="CP138335">
    <property type="protein sequence ID" value="XBW07604.1"/>
    <property type="molecule type" value="Genomic_DNA"/>
</dbReference>
<keyword evidence="4" id="KW-1003">Cell membrane</keyword>
<keyword evidence="9 12" id="KW-0472">Membrane</keyword>
<sequence length="300" mass="33744">MSPHWSIGPTSVSVLTRPTAHQLGELADSWNLHPVLRDALYEPHQPKCERYDDVLYLCLRATQYLDQTEAVELSSVQLLQRGTEVVLVLPEGKWLDGQPFTGTFEQVPADLQAVANLGPGGFIYWLTATLTDGFHPVLDGLELDLEQIESQVFNSNVRVSERIYRLSREVIELQHAVGALGRILPHLEDLIGQLELTTFFSDLEHELARASHRGQALRDSLSQILSVNATLVAERQNDDMKKISGWAAILFAPTLVAAIYGMNFTHMPELHWVFGYPLAVALMVVFSVVLYTLFKRKDWL</sequence>
<dbReference type="GO" id="GO:0050897">
    <property type="term" value="F:cobalt ion binding"/>
    <property type="evidence" value="ECO:0007669"/>
    <property type="project" value="TreeGrafter"/>
</dbReference>
<reference evidence="13" key="1">
    <citation type="submission" date="2023-11" db="EMBL/GenBank/DDBJ databases">
        <title>Scrofimicrobium hongkongense sp. nov., isolated from a patient with peritonitis.</title>
        <authorList>
            <person name="Lao H.Y."/>
            <person name="Wong A.Y.P."/>
            <person name="Ng T.L."/>
            <person name="Wong R.Y.L."/>
            <person name="Yau M.C.Y."/>
            <person name="Lam J.Y.W."/>
            <person name="Siu G.K.H."/>
        </authorList>
    </citation>
    <scope>NUCLEOTIDE SEQUENCE</scope>
    <source>
        <strain evidence="13">R131</strain>
    </source>
</reference>
<dbReference type="SUPFAM" id="SSF144083">
    <property type="entry name" value="Magnesium transport protein CorA, transmembrane region"/>
    <property type="match status" value="1"/>
</dbReference>
<dbReference type="RefSeq" id="WP_350257809.1">
    <property type="nucleotide sequence ID" value="NZ_CP138335.1"/>
</dbReference>
<evidence type="ECO:0000256" key="6">
    <source>
        <dbReference type="ARBA" id="ARBA00022842"/>
    </source>
</evidence>
<organism evidence="13">
    <name type="scientific">Scrofimicrobium appendicitidis</name>
    <dbReference type="NCBI Taxonomy" id="3079930"/>
    <lineage>
        <taxon>Bacteria</taxon>
        <taxon>Bacillati</taxon>
        <taxon>Actinomycetota</taxon>
        <taxon>Actinomycetes</taxon>
        <taxon>Actinomycetales</taxon>
        <taxon>Actinomycetaceae</taxon>
        <taxon>Scrofimicrobium</taxon>
    </lineage>
</organism>
<dbReference type="GO" id="GO:0000287">
    <property type="term" value="F:magnesium ion binding"/>
    <property type="evidence" value="ECO:0007669"/>
    <property type="project" value="TreeGrafter"/>
</dbReference>
<comment type="catalytic activity">
    <reaction evidence="10">
        <text>Mg(2+)(in) = Mg(2+)(out)</text>
        <dbReference type="Rhea" id="RHEA:29827"/>
        <dbReference type="ChEBI" id="CHEBI:18420"/>
    </reaction>
</comment>
<evidence type="ECO:0000256" key="11">
    <source>
        <dbReference type="ARBA" id="ARBA00045497"/>
    </source>
</evidence>
<proteinExistence type="inferred from homology"/>
<dbReference type="Gene3D" id="1.20.58.340">
    <property type="entry name" value="Magnesium transport protein CorA, transmembrane region"/>
    <property type="match status" value="2"/>
</dbReference>
<keyword evidence="7 12" id="KW-1133">Transmembrane helix</keyword>
<comment type="function">
    <text evidence="11">Mediates influx of magnesium ions. Alternates between open and closed states. Activated by low cytoplasmic Mg(2+) levels. Inactive when cytoplasmic Mg(2+) levels are high.</text>
</comment>
<evidence type="ECO:0000256" key="5">
    <source>
        <dbReference type="ARBA" id="ARBA00022692"/>
    </source>
</evidence>
<name>A0AAU7V5P0_9ACTO</name>
<dbReference type="Gene3D" id="3.30.460.20">
    <property type="entry name" value="CorA soluble domain-like"/>
    <property type="match status" value="1"/>
</dbReference>
<dbReference type="CDD" id="cd12830">
    <property type="entry name" value="MtCorA-like"/>
    <property type="match status" value="1"/>
</dbReference>
<dbReference type="PANTHER" id="PTHR46494:SF1">
    <property type="entry name" value="CORA FAMILY METAL ION TRANSPORTER (EUROFUNG)"/>
    <property type="match status" value="1"/>
</dbReference>
<evidence type="ECO:0000313" key="13">
    <source>
        <dbReference type="EMBL" id="XBW07604.1"/>
    </source>
</evidence>
<evidence type="ECO:0000256" key="3">
    <source>
        <dbReference type="ARBA" id="ARBA00022448"/>
    </source>
</evidence>
<accession>A0AAU7V5P0</accession>
<dbReference type="GO" id="GO:0005886">
    <property type="term" value="C:plasma membrane"/>
    <property type="evidence" value="ECO:0007669"/>
    <property type="project" value="UniProtKB-SubCell"/>
</dbReference>
<evidence type="ECO:0000256" key="9">
    <source>
        <dbReference type="ARBA" id="ARBA00023136"/>
    </source>
</evidence>
<protein>
    <submittedName>
        <fullName evidence="13">Magnesium and cobalt transport protein CorA</fullName>
    </submittedName>
</protein>
<evidence type="ECO:0000256" key="12">
    <source>
        <dbReference type="SAM" id="Phobius"/>
    </source>
</evidence>
<dbReference type="Pfam" id="PF01544">
    <property type="entry name" value="CorA"/>
    <property type="match status" value="1"/>
</dbReference>
<dbReference type="FunFam" id="1.20.58.340:FF:000004">
    <property type="entry name" value="Magnesium transport protein CorA"/>
    <property type="match status" value="1"/>
</dbReference>
<feature type="transmembrane region" description="Helical" evidence="12">
    <location>
        <begin position="243"/>
        <end position="262"/>
    </location>
</feature>
<dbReference type="GO" id="GO:0015087">
    <property type="term" value="F:cobalt ion transmembrane transporter activity"/>
    <property type="evidence" value="ECO:0007669"/>
    <property type="project" value="TreeGrafter"/>
</dbReference>
<evidence type="ECO:0000256" key="1">
    <source>
        <dbReference type="ARBA" id="ARBA00004651"/>
    </source>
</evidence>